<evidence type="ECO:0000313" key="1">
    <source>
        <dbReference type="EMBL" id="GIY29175.1"/>
    </source>
</evidence>
<dbReference type="AlphaFoldDB" id="A0AAV4S4W2"/>
<dbReference type="Proteomes" id="UP001054945">
    <property type="component" value="Unassembled WGS sequence"/>
</dbReference>
<proteinExistence type="predicted"/>
<comment type="caution">
    <text evidence="1">The sequence shown here is derived from an EMBL/GenBank/DDBJ whole genome shotgun (WGS) entry which is preliminary data.</text>
</comment>
<accession>A0AAV4S4W2</accession>
<name>A0AAV4S4W2_CAEEX</name>
<reference evidence="1 2" key="1">
    <citation type="submission" date="2021-06" db="EMBL/GenBank/DDBJ databases">
        <title>Caerostris extrusa draft genome.</title>
        <authorList>
            <person name="Kono N."/>
            <person name="Arakawa K."/>
        </authorList>
    </citation>
    <scope>NUCLEOTIDE SEQUENCE [LARGE SCALE GENOMIC DNA]</scope>
</reference>
<protein>
    <submittedName>
        <fullName evidence="1">Uncharacterized protein</fullName>
    </submittedName>
</protein>
<dbReference type="EMBL" id="BPLR01009033">
    <property type="protein sequence ID" value="GIY29175.1"/>
    <property type="molecule type" value="Genomic_DNA"/>
</dbReference>
<keyword evidence="2" id="KW-1185">Reference proteome</keyword>
<gene>
    <name evidence="1" type="ORF">CEXT_197001</name>
</gene>
<evidence type="ECO:0000313" key="2">
    <source>
        <dbReference type="Proteomes" id="UP001054945"/>
    </source>
</evidence>
<sequence>MHPSIPQPLSPNKKVDHHFHVMCHYPVLRTKRHPIVRPARQKRLCPCSGSFHLWLSSLPEMMRVGQKFESQSDTCFCERRLLL</sequence>
<organism evidence="1 2">
    <name type="scientific">Caerostris extrusa</name>
    <name type="common">Bark spider</name>
    <name type="synonym">Caerostris bankana</name>
    <dbReference type="NCBI Taxonomy" id="172846"/>
    <lineage>
        <taxon>Eukaryota</taxon>
        <taxon>Metazoa</taxon>
        <taxon>Ecdysozoa</taxon>
        <taxon>Arthropoda</taxon>
        <taxon>Chelicerata</taxon>
        <taxon>Arachnida</taxon>
        <taxon>Araneae</taxon>
        <taxon>Araneomorphae</taxon>
        <taxon>Entelegynae</taxon>
        <taxon>Araneoidea</taxon>
        <taxon>Araneidae</taxon>
        <taxon>Caerostris</taxon>
    </lineage>
</organism>